<name>A0ABR7QAI2_9FLAO</name>
<dbReference type="Proteomes" id="UP000619238">
    <property type="component" value="Unassembled WGS sequence"/>
</dbReference>
<accession>A0ABR7QAI2</accession>
<comment type="caution">
    <text evidence="1">The sequence shown here is derived from an EMBL/GenBank/DDBJ whole genome shotgun (WGS) entry which is preliminary data.</text>
</comment>
<evidence type="ECO:0008006" key="3">
    <source>
        <dbReference type="Google" id="ProtNLM"/>
    </source>
</evidence>
<protein>
    <recommendedName>
        <fullName evidence="3">Bacteriocin</fullName>
    </recommendedName>
</protein>
<organism evidence="1 2">
    <name type="scientific">Kordia aestuariivivens</name>
    <dbReference type="NCBI Taxonomy" id="2759037"/>
    <lineage>
        <taxon>Bacteria</taxon>
        <taxon>Pseudomonadati</taxon>
        <taxon>Bacteroidota</taxon>
        <taxon>Flavobacteriia</taxon>
        <taxon>Flavobacteriales</taxon>
        <taxon>Flavobacteriaceae</taxon>
        <taxon>Kordia</taxon>
    </lineage>
</organism>
<dbReference type="EMBL" id="JACGWS010000007">
    <property type="protein sequence ID" value="MBC8755574.1"/>
    <property type="molecule type" value="Genomic_DNA"/>
</dbReference>
<gene>
    <name evidence="1" type="ORF">H2O64_12930</name>
</gene>
<dbReference type="RefSeq" id="WP_187562624.1">
    <property type="nucleotide sequence ID" value="NZ_JACGWS010000007.1"/>
</dbReference>
<evidence type="ECO:0000313" key="2">
    <source>
        <dbReference type="Proteomes" id="UP000619238"/>
    </source>
</evidence>
<evidence type="ECO:0000313" key="1">
    <source>
        <dbReference type="EMBL" id="MBC8755574.1"/>
    </source>
</evidence>
<sequence length="75" mass="7857">MKKRSITLGLKKVRVADLSNIFGSGDVTNIESQCANMPCANHNTEANTCDPDKSCDGCSTSQSDSLSEGGTLISC</sequence>
<keyword evidence="2" id="KW-1185">Reference proteome</keyword>
<reference evidence="1 2" key="1">
    <citation type="submission" date="2020-07" db="EMBL/GenBank/DDBJ databases">
        <title>Description of Kordia aestuariivivens sp. nov., isolated from a tidal flat.</title>
        <authorList>
            <person name="Park S."/>
            <person name="Yoon J.-H."/>
        </authorList>
    </citation>
    <scope>NUCLEOTIDE SEQUENCE [LARGE SCALE GENOMIC DNA]</scope>
    <source>
        <strain evidence="1 2">YSTF-M3</strain>
    </source>
</reference>
<proteinExistence type="predicted"/>